<keyword evidence="5" id="KW-1185">Reference proteome</keyword>
<dbReference type="Pfam" id="PF00443">
    <property type="entry name" value="UCH"/>
    <property type="match status" value="2"/>
</dbReference>
<sequence length="360" mass="39350">MWSPPSPKKLEESKALQLYGGKAHTARELQLTPAIRPAGKHGKDPLYTGLPNYGNSCYQNATLQSLLGLCPFLNHMIALQSGPESDQCRTLHAAAKLMVLRQKALSNGVSSHLSDLRAVLGDIDPAFRGTERQDANEFLLRLLDTIKDEIDTRQLSANPLNRFIFQGDESKKIQANVNIPKLLSLNEYVADDVKRPPEWRCKKSPIRNVSDFHKQTRLERLSVPLLPPPALAPLSTAPAPASAAAFPAAAAIPARTPPPARAPTPRAVAKAPQQLPAPLLPSAASELVTAEHAHLSEFLAEDDQSRRPSDLAGDNTYRLVGVVSHRGGATDSDYYVADVYSVGRGRWFHYDDRSVSRSRT</sequence>
<protein>
    <submittedName>
        <fullName evidence="3">Putative ubiquitin carboxyl-terminal hydrolase 50</fullName>
    </submittedName>
</protein>
<dbReference type="OrthoDB" id="10009867at2759"/>
<dbReference type="GO" id="GO:0004843">
    <property type="term" value="F:cysteine-type deubiquitinase activity"/>
    <property type="evidence" value="ECO:0007669"/>
    <property type="project" value="InterPro"/>
</dbReference>
<comment type="caution">
    <text evidence="3">The sequence shown here is derived from an EMBL/GenBank/DDBJ whole genome shotgun (WGS) entry which is preliminary data.</text>
</comment>
<dbReference type="GO" id="GO:0016579">
    <property type="term" value="P:protein deubiquitination"/>
    <property type="evidence" value="ECO:0007669"/>
    <property type="project" value="InterPro"/>
</dbReference>
<dbReference type="InterPro" id="IPR028889">
    <property type="entry name" value="USP"/>
</dbReference>
<proteinExistence type="inferred from homology"/>
<dbReference type="InterPro" id="IPR038765">
    <property type="entry name" value="Papain-like_cys_pep_sf"/>
</dbReference>
<name>A0A6A4X7W4_AMPAM</name>
<evidence type="ECO:0000313" key="3">
    <source>
        <dbReference type="EMBL" id="KAF0312114.1"/>
    </source>
</evidence>
<dbReference type="EMBL" id="VIIS01000190">
    <property type="protein sequence ID" value="KAF0312115.1"/>
    <property type="molecule type" value="Genomic_DNA"/>
</dbReference>
<dbReference type="EMBL" id="VIIS01000190">
    <property type="protein sequence ID" value="KAF0312114.1"/>
    <property type="molecule type" value="Genomic_DNA"/>
</dbReference>
<dbReference type="InterPro" id="IPR001394">
    <property type="entry name" value="Peptidase_C19_UCH"/>
</dbReference>
<reference evidence="3 5" key="1">
    <citation type="submission" date="2019-07" db="EMBL/GenBank/DDBJ databases">
        <title>Draft genome assembly of a fouling barnacle, Amphibalanus amphitrite (Darwin, 1854): The first reference genome for Thecostraca.</title>
        <authorList>
            <person name="Kim W."/>
        </authorList>
    </citation>
    <scope>NUCLEOTIDE SEQUENCE [LARGE SCALE GENOMIC DNA]</scope>
    <source>
        <strain evidence="3">SNU_AA5</strain>
        <tissue evidence="3">Soma without cirri and trophi</tissue>
    </source>
</reference>
<dbReference type="PANTHER" id="PTHR24006">
    <property type="entry name" value="UBIQUITIN CARBOXYL-TERMINAL HYDROLASE"/>
    <property type="match status" value="1"/>
</dbReference>
<dbReference type="GO" id="GO:0005634">
    <property type="term" value="C:nucleus"/>
    <property type="evidence" value="ECO:0007669"/>
    <property type="project" value="TreeGrafter"/>
</dbReference>
<comment type="similarity">
    <text evidence="1">Belongs to the peptidase C19 family.</text>
</comment>
<dbReference type="CDD" id="cd02257">
    <property type="entry name" value="Peptidase_C19"/>
    <property type="match status" value="1"/>
</dbReference>
<feature type="domain" description="USP" evidence="2">
    <location>
        <begin position="48"/>
        <end position="360"/>
    </location>
</feature>
<organism evidence="3 5">
    <name type="scientific">Amphibalanus amphitrite</name>
    <name type="common">Striped barnacle</name>
    <name type="synonym">Balanus amphitrite</name>
    <dbReference type="NCBI Taxonomy" id="1232801"/>
    <lineage>
        <taxon>Eukaryota</taxon>
        <taxon>Metazoa</taxon>
        <taxon>Ecdysozoa</taxon>
        <taxon>Arthropoda</taxon>
        <taxon>Crustacea</taxon>
        <taxon>Multicrustacea</taxon>
        <taxon>Cirripedia</taxon>
        <taxon>Thoracica</taxon>
        <taxon>Thoracicalcarea</taxon>
        <taxon>Balanomorpha</taxon>
        <taxon>Balanoidea</taxon>
        <taxon>Balanidae</taxon>
        <taxon>Amphibalaninae</taxon>
        <taxon>Amphibalanus</taxon>
    </lineage>
</organism>
<dbReference type="AlphaFoldDB" id="A0A6A4X7W4"/>
<dbReference type="SUPFAM" id="SSF54001">
    <property type="entry name" value="Cysteine proteinases"/>
    <property type="match status" value="1"/>
</dbReference>
<accession>A0A6A4X7W4</accession>
<keyword evidence="3" id="KW-0378">Hydrolase</keyword>
<dbReference type="Proteomes" id="UP000440578">
    <property type="component" value="Unassembled WGS sequence"/>
</dbReference>
<evidence type="ECO:0000313" key="5">
    <source>
        <dbReference type="Proteomes" id="UP000440578"/>
    </source>
</evidence>
<dbReference type="PROSITE" id="PS50235">
    <property type="entry name" value="USP_3"/>
    <property type="match status" value="1"/>
</dbReference>
<dbReference type="InterPro" id="IPR050164">
    <property type="entry name" value="Peptidase_C19"/>
</dbReference>
<dbReference type="GO" id="GO:0005829">
    <property type="term" value="C:cytosol"/>
    <property type="evidence" value="ECO:0007669"/>
    <property type="project" value="TreeGrafter"/>
</dbReference>
<evidence type="ECO:0000313" key="4">
    <source>
        <dbReference type="EMBL" id="KAF0312115.1"/>
    </source>
</evidence>
<evidence type="ECO:0000256" key="1">
    <source>
        <dbReference type="ARBA" id="ARBA00009085"/>
    </source>
</evidence>
<gene>
    <name evidence="3" type="primary">USP50_0</name>
    <name evidence="4" type="synonym">USP50_1</name>
    <name evidence="3" type="ORF">FJT64_017093</name>
    <name evidence="4" type="ORF">FJT64_017094</name>
</gene>
<evidence type="ECO:0000259" key="2">
    <source>
        <dbReference type="PROSITE" id="PS50235"/>
    </source>
</evidence>
<dbReference type="Gene3D" id="3.90.70.10">
    <property type="entry name" value="Cysteine proteinases"/>
    <property type="match status" value="2"/>
</dbReference>